<dbReference type="GO" id="GO:0050660">
    <property type="term" value="F:flavin adenine dinucleotide binding"/>
    <property type="evidence" value="ECO:0007669"/>
    <property type="project" value="InterPro"/>
</dbReference>
<comment type="catalytic activity">
    <reaction evidence="8">
        <text>2 pyruvate + H(+) = (2S)-2-acetolactate + CO2</text>
        <dbReference type="Rhea" id="RHEA:25249"/>
        <dbReference type="ChEBI" id="CHEBI:15361"/>
        <dbReference type="ChEBI" id="CHEBI:15378"/>
        <dbReference type="ChEBI" id="CHEBI:16526"/>
        <dbReference type="ChEBI" id="CHEBI:58476"/>
        <dbReference type="EC" id="2.2.1.6"/>
    </reaction>
</comment>
<evidence type="ECO:0000256" key="8">
    <source>
        <dbReference type="RuleBase" id="RU003591"/>
    </source>
</evidence>
<dbReference type="GO" id="GO:0030976">
    <property type="term" value="F:thiamine pyrophosphate binding"/>
    <property type="evidence" value="ECO:0007669"/>
    <property type="project" value="UniProtKB-UniRule"/>
</dbReference>
<keyword evidence="8 12" id="KW-0808">Transferase</keyword>
<dbReference type="InterPro" id="IPR012001">
    <property type="entry name" value="Thiamin_PyroP_enz_TPP-bd_dom"/>
</dbReference>
<proteinExistence type="inferred from homology"/>
<evidence type="ECO:0000256" key="3">
    <source>
        <dbReference type="ARBA" id="ARBA00007812"/>
    </source>
</evidence>
<dbReference type="SUPFAM" id="SSF52467">
    <property type="entry name" value="DHS-like NAD/FAD-binding domain"/>
    <property type="match status" value="1"/>
</dbReference>
<comment type="similarity">
    <text evidence="3 8">Belongs to the TPP enzyme family.</text>
</comment>
<dbReference type="GO" id="GO:0000287">
    <property type="term" value="F:magnesium ion binding"/>
    <property type="evidence" value="ECO:0007669"/>
    <property type="project" value="UniProtKB-UniRule"/>
</dbReference>
<dbReference type="InterPro" id="IPR012846">
    <property type="entry name" value="Acetolactate_synth_lsu"/>
</dbReference>
<protein>
    <recommendedName>
        <fullName evidence="4 8">Acetolactate synthase</fullName>
        <ecNumber evidence="4 8">2.2.1.6</ecNumber>
    </recommendedName>
</protein>
<feature type="domain" description="Thiamine pyrophosphate enzyme N-terminal TPP-binding" evidence="11">
    <location>
        <begin position="8"/>
        <end position="120"/>
    </location>
</feature>
<dbReference type="SUPFAM" id="SSF52518">
    <property type="entry name" value="Thiamin diphosphate-binding fold (THDP-binding)"/>
    <property type="match status" value="2"/>
</dbReference>
<dbReference type="Gene3D" id="3.40.50.1220">
    <property type="entry name" value="TPP-binding domain"/>
    <property type="match status" value="1"/>
</dbReference>
<comment type="cofactor">
    <cofactor evidence="8">
        <name>thiamine diphosphate</name>
        <dbReference type="ChEBI" id="CHEBI:58937"/>
    </cofactor>
    <text evidence="8">Binds 1 thiamine pyrophosphate per subunit.</text>
</comment>
<gene>
    <name evidence="12" type="primary">ilvB</name>
    <name evidence="12" type="ORF">EXM22_07390</name>
</gene>
<dbReference type="PANTHER" id="PTHR18968">
    <property type="entry name" value="THIAMINE PYROPHOSPHATE ENZYMES"/>
    <property type="match status" value="1"/>
</dbReference>
<dbReference type="GO" id="GO:0003984">
    <property type="term" value="F:acetolactate synthase activity"/>
    <property type="evidence" value="ECO:0007669"/>
    <property type="project" value="UniProtKB-EC"/>
</dbReference>
<dbReference type="Pfam" id="PF02775">
    <property type="entry name" value="TPP_enzyme_C"/>
    <property type="match status" value="1"/>
</dbReference>
<dbReference type="AlphaFoldDB" id="A0A5C1QJQ5"/>
<dbReference type="GO" id="GO:0009099">
    <property type="term" value="P:L-valine biosynthetic process"/>
    <property type="evidence" value="ECO:0007669"/>
    <property type="project" value="UniProtKB-UniPathway"/>
</dbReference>
<dbReference type="InterPro" id="IPR012000">
    <property type="entry name" value="Thiamin_PyroP_enz_cen_dom"/>
</dbReference>
<evidence type="ECO:0000256" key="4">
    <source>
        <dbReference type="ARBA" id="ARBA00013145"/>
    </source>
</evidence>
<keyword evidence="7 8" id="KW-0100">Branched-chain amino acid biosynthesis</keyword>
<dbReference type="InterPro" id="IPR000399">
    <property type="entry name" value="TPP-bd_CS"/>
</dbReference>
<dbReference type="EC" id="2.2.1.6" evidence="4 8"/>
<evidence type="ECO:0000256" key="7">
    <source>
        <dbReference type="ARBA" id="ARBA00023304"/>
    </source>
</evidence>
<dbReference type="GO" id="GO:0005948">
    <property type="term" value="C:acetolactate synthase complex"/>
    <property type="evidence" value="ECO:0007669"/>
    <property type="project" value="TreeGrafter"/>
</dbReference>
<dbReference type="InterPro" id="IPR029061">
    <property type="entry name" value="THDP-binding"/>
</dbReference>
<dbReference type="CDD" id="cd07035">
    <property type="entry name" value="TPP_PYR_POX_like"/>
    <property type="match status" value="1"/>
</dbReference>
<dbReference type="Gene3D" id="3.40.50.970">
    <property type="match status" value="2"/>
</dbReference>
<dbReference type="FunFam" id="3.40.50.1220:FF:000008">
    <property type="entry name" value="Acetolactate synthase"/>
    <property type="match status" value="1"/>
</dbReference>
<dbReference type="PROSITE" id="PS00187">
    <property type="entry name" value="TPP_ENZYMES"/>
    <property type="match status" value="1"/>
</dbReference>
<name>A0A5C1QJQ5_9SPIO</name>
<evidence type="ECO:0000256" key="1">
    <source>
        <dbReference type="ARBA" id="ARBA00004974"/>
    </source>
</evidence>
<evidence type="ECO:0000259" key="9">
    <source>
        <dbReference type="Pfam" id="PF00205"/>
    </source>
</evidence>
<evidence type="ECO:0000259" key="10">
    <source>
        <dbReference type="Pfam" id="PF02775"/>
    </source>
</evidence>
<keyword evidence="5 8" id="KW-0028">Amino-acid biosynthesis</keyword>
<dbReference type="FunFam" id="3.40.50.970:FF:000007">
    <property type="entry name" value="Acetolactate synthase"/>
    <property type="match status" value="1"/>
</dbReference>
<organism evidence="12 13">
    <name type="scientific">Oceanispirochaeta crateris</name>
    <dbReference type="NCBI Taxonomy" id="2518645"/>
    <lineage>
        <taxon>Bacteria</taxon>
        <taxon>Pseudomonadati</taxon>
        <taxon>Spirochaetota</taxon>
        <taxon>Spirochaetia</taxon>
        <taxon>Spirochaetales</taxon>
        <taxon>Spirochaetaceae</taxon>
        <taxon>Oceanispirochaeta</taxon>
    </lineage>
</organism>
<feature type="domain" description="Thiamine pyrophosphate enzyme TPP-binding" evidence="10">
    <location>
        <begin position="384"/>
        <end position="531"/>
    </location>
</feature>
<keyword evidence="8" id="KW-0479">Metal-binding</keyword>
<keyword evidence="6 8" id="KW-0786">Thiamine pyrophosphate</keyword>
<comment type="pathway">
    <text evidence="1 8">Amino-acid biosynthesis; L-isoleucine biosynthesis; L-isoleucine from 2-oxobutanoate: step 1/4.</text>
</comment>
<dbReference type="GO" id="GO:0009097">
    <property type="term" value="P:isoleucine biosynthetic process"/>
    <property type="evidence" value="ECO:0007669"/>
    <property type="project" value="UniProtKB-UniPathway"/>
</dbReference>
<keyword evidence="13" id="KW-1185">Reference proteome</keyword>
<dbReference type="KEGG" id="ock:EXM22_07390"/>
<evidence type="ECO:0000313" key="13">
    <source>
        <dbReference type="Proteomes" id="UP000324209"/>
    </source>
</evidence>
<dbReference type="InterPro" id="IPR011766">
    <property type="entry name" value="TPP_enzyme_TPP-bd"/>
</dbReference>
<dbReference type="UniPathway" id="UPA00049">
    <property type="reaction ID" value="UER00059"/>
</dbReference>
<dbReference type="Proteomes" id="UP000324209">
    <property type="component" value="Chromosome"/>
</dbReference>
<evidence type="ECO:0000256" key="6">
    <source>
        <dbReference type="ARBA" id="ARBA00023052"/>
    </source>
</evidence>
<dbReference type="NCBIfam" id="TIGR00118">
    <property type="entry name" value="acolac_lg"/>
    <property type="match status" value="1"/>
</dbReference>
<dbReference type="EMBL" id="CP036150">
    <property type="protein sequence ID" value="QEN07821.1"/>
    <property type="molecule type" value="Genomic_DNA"/>
</dbReference>
<evidence type="ECO:0000259" key="11">
    <source>
        <dbReference type="Pfam" id="PF02776"/>
    </source>
</evidence>
<sequence length="560" mass="60703">MKKGRTYGAKALIKTLEKLGVEVIFGYPGGANLPIYEALASSSIKHVLARHEQGASHMADGYARATGKVGVCLATSGPGATNLVTGIATAYMDSVPMLAITGQVPRSNIGTDAFQEVDTTGITIPITKHNLLVQEVKEIPSRIEEAFHIASTGRKGPVLIDIPKDVLFQEFNLPDIKEIVLEGYNPNSEGHPGQIKRAVKTLEHAKKPLIIAGGGIIASESFDVLRQFAEKANIPLTHTFMGKTALADNHPLNLGMCGYHGKVVSNQAIDQADVILALGARFSNRHTINLDTYPGHRKIIHVDIDPAEIGKNVETLLPIVGDLKQILTRLNDLIKPCKHPDWISHLKDIDSRALLPVVPENELTQIGTMRIMQEYLDNPLFVTDVGRHQMFAAHEIKLPSGRHFLSSGGLGTMGFSFPAAVGAAVGMPDRQIVVIAGDGSFVMNCQEIITATEEKLNIICFIMNDSKLGMIAQLQDEFYKSSFDISDLGSFVDFPKMAESMGAQGHRVVTSADLRELMQDKDLYKGVHIVDCVIGKGGEHAYPMVRGNSILDIVEEGGVK</sequence>
<dbReference type="InterPro" id="IPR045229">
    <property type="entry name" value="TPP_enz"/>
</dbReference>
<evidence type="ECO:0000256" key="2">
    <source>
        <dbReference type="ARBA" id="ARBA00005025"/>
    </source>
</evidence>
<dbReference type="RefSeq" id="WP_149485901.1">
    <property type="nucleotide sequence ID" value="NZ_CP036150.1"/>
</dbReference>
<dbReference type="Pfam" id="PF00205">
    <property type="entry name" value="TPP_enzyme_M"/>
    <property type="match status" value="1"/>
</dbReference>
<dbReference type="PANTHER" id="PTHR18968:SF13">
    <property type="entry name" value="ACETOLACTATE SYNTHASE CATALYTIC SUBUNIT, MITOCHONDRIAL"/>
    <property type="match status" value="1"/>
</dbReference>
<evidence type="ECO:0000256" key="5">
    <source>
        <dbReference type="ARBA" id="ARBA00022605"/>
    </source>
</evidence>
<keyword evidence="8" id="KW-0460">Magnesium</keyword>
<accession>A0A5C1QJQ5</accession>
<dbReference type="InterPro" id="IPR029035">
    <property type="entry name" value="DHS-like_NAD/FAD-binding_dom"/>
</dbReference>
<reference evidence="12 13" key="1">
    <citation type="submission" date="2019-02" db="EMBL/GenBank/DDBJ databases">
        <title>Complete Genome Sequence and Methylome Analysis of free living Spirochaetas.</title>
        <authorList>
            <person name="Fomenkov A."/>
            <person name="Dubinina G."/>
            <person name="Leshcheva N."/>
            <person name="Mikheeva N."/>
            <person name="Grabovich M."/>
            <person name="Vincze T."/>
            <person name="Roberts R.J."/>
        </authorList>
    </citation>
    <scope>NUCLEOTIDE SEQUENCE [LARGE SCALE GENOMIC DNA]</scope>
    <source>
        <strain evidence="12 13">K2</strain>
    </source>
</reference>
<comment type="cofactor">
    <cofactor evidence="8">
        <name>Mg(2+)</name>
        <dbReference type="ChEBI" id="CHEBI:18420"/>
    </cofactor>
    <text evidence="8">Binds 1 Mg(2+) ion per subunit.</text>
</comment>
<dbReference type="Pfam" id="PF02776">
    <property type="entry name" value="TPP_enzyme_N"/>
    <property type="match status" value="1"/>
</dbReference>
<dbReference type="UniPathway" id="UPA00047">
    <property type="reaction ID" value="UER00055"/>
</dbReference>
<dbReference type="OrthoDB" id="4494979at2"/>
<feature type="domain" description="Thiamine pyrophosphate enzyme central" evidence="9">
    <location>
        <begin position="195"/>
        <end position="330"/>
    </location>
</feature>
<evidence type="ECO:0000313" key="12">
    <source>
        <dbReference type="EMBL" id="QEN07821.1"/>
    </source>
</evidence>
<comment type="pathway">
    <text evidence="2 8">Amino-acid biosynthesis; L-valine biosynthesis; L-valine from pyruvate: step 1/4.</text>
</comment>